<dbReference type="GO" id="GO:0006508">
    <property type="term" value="P:proteolysis"/>
    <property type="evidence" value="ECO:0007669"/>
    <property type="project" value="InterPro"/>
</dbReference>
<dbReference type="RefSeq" id="XP_040702475.1">
    <property type="nucleotide sequence ID" value="XM_040844862.1"/>
</dbReference>
<dbReference type="STRING" id="1036612.A0A1L9TGV9"/>
<keyword evidence="5" id="KW-1185">Reference proteome</keyword>
<dbReference type="Proteomes" id="UP000184356">
    <property type="component" value="Unassembled WGS sequence"/>
</dbReference>
<dbReference type="Pfam" id="PF00082">
    <property type="entry name" value="Peptidase_S8"/>
    <property type="match status" value="1"/>
</dbReference>
<evidence type="ECO:0000259" key="3">
    <source>
        <dbReference type="Pfam" id="PF00082"/>
    </source>
</evidence>
<dbReference type="SUPFAM" id="SSF52743">
    <property type="entry name" value="Subtilisin-like"/>
    <property type="match status" value="1"/>
</dbReference>
<dbReference type="AlphaFoldDB" id="A0A1L9TGV9"/>
<accession>A0A1L9TGV9</accession>
<name>A0A1L9TGV9_9EURO</name>
<dbReference type="OrthoDB" id="5386278at2759"/>
<evidence type="ECO:0000256" key="1">
    <source>
        <dbReference type="ARBA" id="ARBA00022729"/>
    </source>
</evidence>
<dbReference type="VEuPathDB" id="FungiDB:ASPSYDRAFT_31320"/>
<proteinExistence type="predicted"/>
<protein>
    <recommendedName>
        <fullName evidence="3">Peptidase S8/S53 domain-containing protein</fullName>
    </recommendedName>
</protein>
<organism evidence="4 5">
    <name type="scientific">Aspergillus sydowii CBS 593.65</name>
    <dbReference type="NCBI Taxonomy" id="1036612"/>
    <lineage>
        <taxon>Eukaryota</taxon>
        <taxon>Fungi</taxon>
        <taxon>Dikarya</taxon>
        <taxon>Ascomycota</taxon>
        <taxon>Pezizomycotina</taxon>
        <taxon>Eurotiomycetes</taxon>
        <taxon>Eurotiomycetidae</taxon>
        <taxon>Eurotiales</taxon>
        <taxon>Aspergillaceae</taxon>
        <taxon>Aspergillus</taxon>
        <taxon>Aspergillus subgen. Nidulantes</taxon>
    </lineage>
</organism>
<gene>
    <name evidence="4" type="ORF">ASPSYDRAFT_31320</name>
</gene>
<keyword evidence="1" id="KW-0732">Signal</keyword>
<dbReference type="GO" id="GO:0004252">
    <property type="term" value="F:serine-type endopeptidase activity"/>
    <property type="evidence" value="ECO:0007669"/>
    <property type="project" value="InterPro"/>
</dbReference>
<dbReference type="InterPro" id="IPR000209">
    <property type="entry name" value="Peptidase_S8/S53_dom"/>
</dbReference>
<evidence type="ECO:0000313" key="4">
    <source>
        <dbReference type="EMBL" id="OJJ58669.1"/>
    </source>
</evidence>
<dbReference type="Gene3D" id="3.40.50.200">
    <property type="entry name" value="Peptidase S8/S53 domain"/>
    <property type="match status" value="1"/>
</dbReference>
<dbReference type="GeneID" id="63760935"/>
<dbReference type="InterPro" id="IPR036852">
    <property type="entry name" value="Peptidase_S8/S53_dom_sf"/>
</dbReference>
<evidence type="ECO:0000313" key="5">
    <source>
        <dbReference type="Proteomes" id="UP000184356"/>
    </source>
</evidence>
<reference evidence="5" key="1">
    <citation type="journal article" date="2017" name="Genome Biol.">
        <title>Comparative genomics reveals high biological diversity and specific adaptations in the industrially and medically important fungal genus Aspergillus.</title>
        <authorList>
            <person name="de Vries R.P."/>
            <person name="Riley R."/>
            <person name="Wiebenga A."/>
            <person name="Aguilar-Osorio G."/>
            <person name="Amillis S."/>
            <person name="Uchima C.A."/>
            <person name="Anderluh G."/>
            <person name="Asadollahi M."/>
            <person name="Askin M."/>
            <person name="Barry K."/>
            <person name="Battaglia E."/>
            <person name="Bayram O."/>
            <person name="Benocci T."/>
            <person name="Braus-Stromeyer S.A."/>
            <person name="Caldana C."/>
            <person name="Canovas D."/>
            <person name="Cerqueira G.C."/>
            <person name="Chen F."/>
            <person name="Chen W."/>
            <person name="Choi C."/>
            <person name="Clum A."/>
            <person name="Dos Santos R.A."/>
            <person name="Damasio A.R."/>
            <person name="Diallinas G."/>
            <person name="Emri T."/>
            <person name="Fekete E."/>
            <person name="Flipphi M."/>
            <person name="Freyberg S."/>
            <person name="Gallo A."/>
            <person name="Gournas C."/>
            <person name="Habgood R."/>
            <person name="Hainaut M."/>
            <person name="Harispe M.L."/>
            <person name="Henrissat B."/>
            <person name="Hilden K.S."/>
            <person name="Hope R."/>
            <person name="Hossain A."/>
            <person name="Karabika E."/>
            <person name="Karaffa L."/>
            <person name="Karanyi Z."/>
            <person name="Krasevec N."/>
            <person name="Kuo A."/>
            <person name="Kusch H."/>
            <person name="LaButti K."/>
            <person name="Lagendijk E.L."/>
            <person name="Lapidus A."/>
            <person name="Levasseur A."/>
            <person name="Lindquist E."/>
            <person name="Lipzen A."/>
            <person name="Logrieco A.F."/>
            <person name="MacCabe A."/>
            <person name="Maekelae M.R."/>
            <person name="Malavazi I."/>
            <person name="Melin P."/>
            <person name="Meyer V."/>
            <person name="Mielnichuk N."/>
            <person name="Miskei M."/>
            <person name="Molnar A.P."/>
            <person name="Mule G."/>
            <person name="Ngan C.Y."/>
            <person name="Orejas M."/>
            <person name="Orosz E."/>
            <person name="Ouedraogo J.P."/>
            <person name="Overkamp K.M."/>
            <person name="Park H.-S."/>
            <person name="Perrone G."/>
            <person name="Piumi F."/>
            <person name="Punt P.J."/>
            <person name="Ram A.F."/>
            <person name="Ramon A."/>
            <person name="Rauscher S."/>
            <person name="Record E."/>
            <person name="Riano-Pachon D.M."/>
            <person name="Robert V."/>
            <person name="Roehrig J."/>
            <person name="Ruller R."/>
            <person name="Salamov A."/>
            <person name="Salih N.S."/>
            <person name="Samson R.A."/>
            <person name="Sandor E."/>
            <person name="Sanguinetti M."/>
            <person name="Schuetze T."/>
            <person name="Sepcic K."/>
            <person name="Shelest E."/>
            <person name="Sherlock G."/>
            <person name="Sophianopoulou V."/>
            <person name="Squina F.M."/>
            <person name="Sun H."/>
            <person name="Susca A."/>
            <person name="Todd R.B."/>
            <person name="Tsang A."/>
            <person name="Unkles S.E."/>
            <person name="van de Wiele N."/>
            <person name="van Rossen-Uffink D."/>
            <person name="Oliveira J.V."/>
            <person name="Vesth T.C."/>
            <person name="Visser J."/>
            <person name="Yu J.-H."/>
            <person name="Zhou M."/>
            <person name="Andersen M.R."/>
            <person name="Archer D.B."/>
            <person name="Baker S.E."/>
            <person name="Benoit I."/>
            <person name="Brakhage A.A."/>
            <person name="Braus G.H."/>
            <person name="Fischer R."/>
            <person name="Frisvad J.C."/>
            <person name="Goldman G.H."/>
            <person name="Houbraken J."/>
            <person name="Oakley B."/>
            <person name="Pocsi I."/>
            <person name="Scazzocchio C."/>
            <person name="Seiboth B."/>
            <person name="vanKuyk P.A."/>
            <person name="Wortman J."/>
            <person name="Dyer P.S."/>
            <person name="Grigoriev I.V."/>
        </authorList>
    </citation>
    <scope>NUCLEOTIDE SEQUENCE [LARGE SCALE GENOMIC DNA]</scope>
    <source>
        <strain evidence="5">CBS 593.65</strain>
    </source>
</reference>
<feature type="domain" description="Peptidase S8/S53" evidence="3">
    <location>
        <begin position="4"/>
        <end position="138"/>
    </location>
</feature>
<sequence>MLYAIEAAVAKDVHVISMSWTVDPPKGKTKAEFDKVLGKAEGKNILLFCSSPDLGNFFSDHYPTAWGPDKVLRIGASQADGHAYSLVQPDNVDYIFPGVDVVRANNRLIRFRGLDDDKSFTGSSVSTALASGLAALVLWLAVIGAKILPGYGPGGCPEQHGREQAAGRQGHETGI</sequence>
<keyword evidence="2" id="KW-0865">Zymogen</keyword>
<evidence type="ECO:0000256" key="2">
    <source>
        <dbReference type="ARBA" id="ARBA00023145"/>
    </source>
</evidence>
<dbReference type="EMBL" id="KV878586">
    <property type="protein sequence ID" value="OJJ58669.1"/>
    <property type="molecule type" value="Genomic_DNA"/>
</dbReference>